<dbReference type="GO" id="GO:0008901">
    <property type="term" value="F:ferredoxin hydrogenase activity"/>
    <property type="evidence" value="ECO:0007669"/>
    <property type="project" value="UniProtKB-EC"/>
</dbReference>
<name>A0A381KMQ4_CLODI</name>
<dbReference type="EMBL" id="UFWD01000002">
    <property type="protein sequence ID" value="SUY83165.1"/>
    <property type="molecule type" value="Genomic_DNA"/>
</dbReference>
<dbReference type="InterPro" id="IPR009016">
    <property type="entry name" value="Fe_hydrogenase"/>
</dbReference>
<feature type="domain" description="Iron hydrogenase large subunit C-terminal" evidence="1">
    <location>
        <begin position="1"/>
        <end position="87"/>
    </location>
</feature>
<organism evidence="2">
    <name type="scientific">Clostridioides difficile</name>
    <name type="common">Peptoclostridium difficile</name>
    <dbReference type="NCBI Taxonomy" id="1496"/>
    <lineage>
        <taxon>Bacteria</taxon>
        <taxon>Bacillati</taxon>
        <taxon>Bacillota</taxon>
        <taxon>Clostridia</taxon>
        <taxon>Peptostreptococcales</taxon>
        <taxon>Peptostreptococcaceae</taxon>
        <taxon>Clostridioides</taxon>
    </lineage>
</organism>
<dbReference type="Gene3D" id="3.40.50.1780">
    <property type="match status" value="1"/>
</dbReference>
<keyword evidence="2" id="KW-0560">Oxidoreductase</keyword>
<protein>
    <submittedName>
        <fullName evidence="2">Iron-only hydrogenase, catalytic subunit</fullName>
        <ecNumber evidence="2">1.12.7.2</ecNumber>
    </submittedName>
</protein>
<dbReference type="AlphaFoldDB" id="A0A381KMQ4"/>
<evidence type="ECO:0000259" key="1">
    <source>
        <dbReference type="Pfam" id="PF02906"/>
    </source>
</evidence>
<accession>A0A381KMQ4</accession>
<evidence type="ECO:0000313" key="2">
    <source>
        <dbReference type="EMBL" id="SUY83165.1"/>
    </source>
</evidence>
<proteinExistence type="predicted"/>
<dbReference type="PANTHER" id="PTHR11615">
    <property type="entry name" value="NITRATE, FORMATE, IRON DEHYDROGENASE"/>
    <property type="match status" value="1"/>
</dbReference>
<dbReference type="EC" id="1.12.7.2" evidence="2"/>
<dbReference type="Pfam" id="PF02906">
    <property type="entry name" value="Fe_hyd_lg_C"/>
    <property type="match status" value="1"/>
</dbReference>
<dbReference type="InterPro" id="IPR004108">
    <property type="entry name" value="Fe_hydrogenase_lsu_C"/>
</dbReference>
<reference evidence="2" key="1">
    <citation type="submission" date="2018-06" db="EMBL/GenBank/DDBJ databases">
        <authorList>
            <consortium name="Pathogen Informatics"/>
            <person name="Doyle S."/>
        </authorList>
    </citation>
    <scope>NUCLEOTIDE SEQUENCE</scope>
    <source>
        <strain evidence="2">NCTC13307</strain>
    </source>
</reference>
<dbReference type="SUPFAM" id="SSF53920">
    <property type="entry name" value="Fe-only hydrogenase"/>
    <property type="match status" value="1"/>
</dbReference>
<sequence>MQVAPAVRVAIGEEFGLEPGSISTGKMVAALKALGFEHVFDTNFGADFTIMEEATEFIERIQKGENLPILTSCCPAWVKLLRAQLSRQVKLSI</sequence>
<dbReference type="InterPro" id="IPR050340">
    <property type="entry name" value="Cytosolic_Fe-S_CAF"/>
</dbReference>
<gene>
    <name evidence="2" type="primary">hydA_2</name>
    <name evidence="2" type="ORF">NCTC13307_04279</name>
</gene>